<evidence type="ECO:0000256" key="3">
    <source>
        <dbReference type="ARBA" id="ARBA00022475"/>
    </source>
</evidence>
<evidence type="ECO:0000256" key="7">
    <source>
        <dbReference type="ARBA" id="ARBA00023136"/>
    </source>
</evidence>
<dbReference type="GO" id="GO:0005886">
    <property type="term" value="C:plasma membrane"/>
    <property type="evidence" value="ECO:0007669"/>
    <property type="project" value="UniProtKB-SubCell"/>
</dbReference>
<organism evidence="11 12">
    <name type="scientific">Chondromyces apiculatus DSM 436</name>
    <dbReference type="NCBI Taxonomy" id="1192034"/>
    <lineage>
        <taxon>Bacteria</taxon>
        <taxon>Pseudomonadati</taxon>
        <taxon>Myxococcota</taxon>
        <taxon>Polyangia</taxon>
        <taxon>Polyangiales</taxon>
        <taxon>Polyangiaceae</taxon>
        <taxon>Chondromyces</taxon>
    </lineage>
</organism>
<keyword evidence="3" id="KW-1003">Cell membrane</keyword>
<keyword evidence="7 9" id="KW-0472">Membrane</keyword>
<dbReference type="PANTHER" id="PTHR30625:SF15">
    <property type="entry name" value="BIOPOLYMER TRANSPORT PROTEIN EXBB"/>
    <property type="match status" value="1"/>
</dbReference>
<evidence type="ECO:0000259" key="10">
    <source>
        <dbReference type="Pfam" id="PF01618"/>
    </source>
</evidence>
<evidence type="ECO:0000256" key="2">
    <source>
        <dbReference type="ARBA" id="ARBA00022448"/>
    </source>
</evidence>
<dbReference type="OrthoDB" id="4045at2"/>
<evidence type="ECO:0000256" key="9">
    <source>
        <dbReference type="SAM" id="Phobius"/>
    </source>
</evidence>
<dbReference type="PANTHER" id="PTHR30625">
    <property type="entry name" value="PROTEIN TOLQ"/>
    <property type="match status" value="1"/>
</dbReference>
<evidence type="ECO:0000313" key="12">
    <source>
        <dbReference type="Proteomes" id="UP000019678"/>
    </source>
</evidence>
<dbReference type="InterPro" id="IPR050790">
    <property type="entry name" value="ExbB/TolQ_transport"/>
</dbReference>
<dbReference type="EMBL" id="ASRX01000101">
    <property type="protein sequence ID" value="EYF00711.1"/>
    <property type="molecule type" value="Genomic_DNA"/>
</dbReference>
<evidence type="ECO:0000313" key="11">
    <source>
        <dbReference type="EMBL" id="EYF00711.1"/>
    </source>
</evidence>
<dbReference type="RefSeq" id="WP_044250695.1">
    <property type="nucleotide sequence ID" value="NZ_ASRX01000101.1"/>
</dbReference>
<sequence>MHGLYEAFKEGGWGMWPILFWSIVTIGIIVERALYLFGSSINKDVFLATMQKCILAGDVAKAVKMCSAANAPLARIVQAGLVKVNRPDEEVQAAMDEAALREIPKISARTSYLALLSNLAMLCGLLGTVAGLIKSFGSVGGESVDPSQKARILAAGISEAMNCTAFGLGVAIIGLIGYAVLNGKTQSLEDDINEASVQVLNLVIANRQKVNVAAVGQQPV</sequence>
<dbReference type="STRING" id="1192034.CAP_0343"/>
<evidence type="ECO:0000256" key="8">
    <source>
        <dbReference type="RuleBase" id="RU004057"/>
    </source>
</evidence>
<reference evidence="11 12" key="1">
    <citation type="submission" date="2013-05" db="EMBL/GenBank/DDBJ databases">
        <title>Genome assembly of Chondromyces apiculatus DSM 436.</title>
        <authorList>
            <person name="Sharma G."/>
            <person name="Khatri I."/>
            <person name="Kaur C."/>
            <person name="Mayilraj S."/>
            <person name="Subramanian S."/>
        </authorList>
    </citation>
    <scope>NUCLEOTIDE SEQUENCE [LARGE SCALE GENOMIC DNA]</scope>
    <source>
        <strain evidence="11 12">DSM 436</strain>
    </source>
</reference>
<dbReference type="AlphaFoldDB" id="A0A017SWL8"/>
<keyword evidence="2 8" id="KW-0813">Transport</keyword>
<name>A0A017SWL8_9BACT</name>
<feature type="domain" description="MotA/TolQ/ExbB proton channel" evidence="10">
    <location>
        <begin position="69"/>
        <end position="192"/>
    </location>
</feature>
<feature type="transmembrane region" description="Helical" evidence="9">
    <location>
        <begin position="18"/>
        <end position="37"/>
    </location>
</feature>
<keyword evidence="4 9" id="KW-0812">Transmembrane</keyword>
<dbReference type="eggNOG" id="COG0811">
    <property type="taxonomic scope" value="Bacteria"/>
</dbReference>
<feature type="transmembrane region" description="Helical" evidence="9">
    <location>
        <begin position="112"/>
        <end position="133"/>
    </location>
</feature>
<accession>A0A017SWL8</accession>
<proteinExistence type="inferred from homology"/>
<protein>
    <submittedName>
        <fullName evidence="11">MotA/TolQ/ExbB proton channel family protein</fullName>
    </submittedName>
</protein>
<evidence type="ECO:0000256" key="1">
    <source>
        <dbReference type="ARBA" id="ARBA00004651"/>
    </source>
</evidence>
<keyword evidence="5 8" id="KW-0653">Protein transport</keyword>
<keyword evidence="6 9" id="KW-1133">Transmembrane helix</keyword>
<feature type="transmembrane region" description="Helical" evidence="9">
    <location>
        <begin position="153"/>
        <end position="181"/>
    </location>
</feature>
<evidence type="ECO:0000256" key="6">
    <source>
        <dbReference type="ARBA" id="ARBA00022989"/>
    </source>
</evidence>
<comment type="caution">
    <text evidence="11">The sequence shown here is derived from an EMBL/GenBank/DDBJ whole genome shotgun (WGS) entry which is preliminary data.</text>
</comment>
<comment type="similarity">
    <text evidence="8">Belongs to the exbB/tolQ family.</text>
</comment>
<gene>
    <name evidence="11" type="ORF">CAP_0343</name>
</gene>
<dbReference type="Pfam" id="PF01618">
    <property type="entry name" value="MotA_ExbB"/>
    <property type="match status" value="1"/>
</dbReference>
<comment type="subcellular location">
    <subcellularLocation>
        <location evidence="1">Cell membrane</location>
        <topology evidence="1">Multi-pass membrane protein</topology>
    </subcellularLocation>
    <subcellularLocation>
        <location evidence="8">Membrane</location>
        <topology evidence="8">Multi-pass membrane protein</topology>
    </subcellularLocation>
</comment>
<evidence type="ECO:0000256" key="4">
    <source>
        <dbReference type="ARBA" id="ARBA00022692"/>
    </source>
</evidence>
<dbReference type="Proteomes" id="UP000019678">
    <property type="component" value="Unassembled WGS sequence"/>
</dbReference>
<keyword evidence="12" id="KW-1185">Reference proteome</keyword>
<dbReference type="InterPro" id="IPR002898">
    <property type="entry name" value="MotA_ExbB_proton_chnl"/>
</dbReference>
<evidence type="ECO:0000256" key="5">
    <source>
        <dbReference type="ARBA" id="ARBA00022927"/>
    </source>
</evidence>
<dbReference type="GO" id="GO:0017038">
    <property type="term" value="P:protein import"/>
    <property type="evidence" value="ECO:0007669"/>
    <property type="project" value="TreeGrafter"/>
</dbReference>